<organism evidence="11 12">
    <name type="scientific">Pyronema omphalodes (strain CBS 100304)</name>
    <name type="common">Pyronema confluens</name>
    <dbReference type="NCBI Taxonomy" id="1076935"/>
    <lineage>
        <taxon>Eukaryota</taxon>
        <taxon>Fungi</taxon>
        <taxon>Dikarya</taxon>
        <taxon>Ascomycota</taxon>
        <taxon>Pezizomycotina</taxon>
        <taxon>Pezizomycetes</taxon>
        <taxon>Pezizales</taxon>
        <taxon>Pyronemataceae</taxon>
        <taxon>Pyronema</taxon>
    </lineage>
</organism>
<accession>U4LJU1</accession>
<dbReference type="AlphaFoldDB" id="U4LJU1"/>
<dbReference type="GO" id="GO:0030003">
    <property type="term" value="P:intracellular monoatomic cation homeostasis"/>
    <property type="evidence" value="ECO:0007669"/>
    <property type="project" value="TreeGrafter"/>
</dbReference>
<comment type="catalytic activity">
    <reaction evidence="8">
        <text>L-seryl-[protein] + ATP = O-phospho-L-seryl-[protein] + ADP + H(+)</text>
        <dbReference type="Rhea" id="RHEA:17989"/>
        <dbReference type="Rhea" id="RHEA-COMP:9863"/>
        <dbReference type="Rhea" id="RHEA-COMP:11604"/>
        <dbReference type="ChEBI" id="CHEBI:15378"/>
        <dbReference type="ChEBI" id="CHEBI:29999"/>
        <dbReference type="ChEBI" id="CHEBI:30616"/>
        <dbReference type="ChEBI" id="CHEBI:83421"/>
        <dbReference type="ChEBI" id="CHEBI:456216"/>
        <dbReference type="EC" id="2.7.11.1"/>
    </reaction>
</comment>
<gene>
    <name evidence="11" type="ORF">PCON_12976</name>
</gene>
<evidence type="ECO:0000256" key="5">
    <source>
        <dbReference type="ARBA" id="ARBA00022777"/>
    </source>
</evidence>
<keyword evidence="3" id="KW-0808">Transferase</keyword>
<feature type="compositionally biased region" description="Polar residues" evidence="9">
    <location>
        <begin position="235"/>
        <end position="253"/>
    </location>
</feature>
<proteinExistence type="predicted"/>
<evidence type="ECO:0000256" key="8">
    <source>
        <dbReference type="ARBA" id="ARBA00048679"/>
    </source>
</evidence>
<dbReference type="Gene3D" id="1.10.510.10">
    <property type="entry name" value="Transferase(Phosphotransferase) domain 1"/>
    <property type="match status" value="1"/>
</dbReference>
<feature type="region of interest" description="Disordered" evidence="9">
    <location>
        <begin position="224"/>
        <end position="275"/>
    </location>
</feature>
<dbReference type="GO" id="GO:0005829">
    <property type="term" value="C:cytosol"/>
    <property type="evidence" value="ECO:0007669"/>
    <property type="project" value="TreeGrafter"/>
</dbReference>
<evidence type="ECO:0000256" key="9">
    <source>
        <dbReference type="SAM" id="MobiDB-lite"/>
    </source>
</evidence>
<dbReference type="CDD" id="cd13994">
    <property type="entry name" value="STKc_HAL4_like"/>
    <property type="match status" value="1"/>
</dbReference>
<evidence type="ECO:0000256" key="2">
    <source>
        <dbReference type="ARBA" id="ARBA00022527"/>
    </source>
</evidence>
<dbReference type="SUPFAM" id="SSF56112">
    <property type="entry name" value="Protein kinase-like (PK-like)"/>
    <property type="match status" value="1"/>
</dbReference>
<dbReference type="InterPro" id="IPR011009">
    <property type="entry name" value="Kinase-like_dom_sf"/>
</dbReference>
<keyword evidence="12" id="KW-1185">Reference proteome</keyword>
<dbReference type="Pfam" id="PF00069">
    <property type="entry name" value="Pkinase"/>
    <property type="match status" value="1"/>
</dbReference>
<dbReference type="EC" id="2.7.11.1" evidence="1"/>
<keyword evidence="6" id="KW-0067">ATP-binding</keyword>
<feature type="region of interest" description="Disordered" evidence="9">
    <location>
        <begin position="112"/>
        <end position="132"/>
    </location>
</feature>
<name>U4LJU1_PYROM</name>
<keyword evidence="2" id="KW-0723">Serine/threonine-protein kinase</keyword>
<dbReference type="PANTHER" id="PTHR24343">
    <property type="entry name" value="SERINE/THREONINE KINASE"/>
    <property type="match status" value="1"/>
</dbReference>
<evidence type="ECO:0000256" key="4">
    <source>
        <dbReference type="ARBA" id="ARBA00022741"/>
    </source>
</evidence>
<dbReference type="OrthoDB" id="4062651at2759"/>
<dbReference type="GO" id="GO:0004674">
    <property type="term" value="F:protein serine/threonine kinase activity"/>
    <property type="evidence" value="ECO:0007669"/>
    <property type="project" value="UniProtKB-KW"/>
</dbReference>
<evidence type="ECO:0000313" key="11">
    <source>
        <dbReference type="EMBL" id="CCX32344.1"/>
    </source>
</evidence>
<dbReference type="STRING" id="1076935.U4LJU1"/>
<dbReference type="eggNOG" id="KOG0590">
    <property type="taxonomic scope" value="Eukaryota"/>
</dbReference>
<keyword evidence="5 11" id="KW-0418">Kinase</keyword>
<dbReference type="PROSITE" id="PS00108">
    <property type="entry name" value="PROTEIN_KINASE_ST"/>
    <property type="match status" value="1"/>
</dbReference>
<dbReference type="EMBL" id="HF935830">
    <property type="protein sequence ID" value="CCX32344.1"/>
    <property type="molecule type" value="Genomic_DNA"/>
</dbReference>
<evidence type="ECO:0000256" key="1">
    <source>
        <dbReference type="ARBA" id="ARBA00012513"/>
    </source>
</evidence>
<dbReference type="InterPro" id="IPR000719">
    <property type="entry name" value="Prot_kinase_dom"/>
</dbReference>
<sequence>MDLSQSFLTLDFSAVTTVTRQNNTRFLMNTPPQYYDSASTCSSFISESMPMTPESLPEPNTHIFVPPLNPPLTQSYFLGMEAPVEHSHFKNNYTMGPLELELDCRECPTVLEEDEDETSSEMHEPVTPTSEVHDSVDIHSSCEFSAPSINTIPATPKSQRTVTPLDSAANTAPVSIERIKLRRRASEKVQAILHRVGSHKSDTMESGSPPKHHHAFGGIFHRKPHTSLEGHAPAVSTSPTSSLETGHNVSRPSSLEDKKKRPFVFSRKNRSNSVSEIKNMTGHTGITHPAVAGVGTKSRRMSVGLPKMDVPVIPLSSKYQGASHIPGKTSKCGEGVSAIVKVMRRIDGSRHDLYAVKEFRKRSQNETVEEYNEKVNSEFCISKSFTHPNIVVTEDLCLNGKRWCQVMEYCSGGDLFGLIQKDFMQESEKNCCFKQLIRGVAYLHDHGIAHRDLKPENLLITADGHLKITDFGVSEVFAGKHPGMADIKCGVDMTEIRLSKPGVVGSAPYIAPEVQRKTGPYDARKLDVWSCAMIYMCIFFGGPLWYSTESKSDHFNKYIQCFKKWEELHPNADMKKDNSYPRHPVFSQLKPSVMKLMYRMMHIDPEKRITIQEAIEDPWVKGIEVCNVDDGRHCASSSSIDAGCKEVSKQVAKAGVNRLHHHLPTAELPKLAGKAYE</sequence>
<evidence type="ECO:0000256" key="6">
    <source>
        <dbReference type="ARBA" id="ARBA00022840"/>
    </source>
</evidence>
<keyword evidence="4" id="KW-0547">Nucleotide-binding</keyword>
<dbReference type="GO" id="GO:0005524">
    <property type="term" value="F:ATP binding"/>
    <property type="evidence" value="ECO:0007669"/>
    <property type="project" value="UniProtKB-KW"/>
</dbReference>
<dbReference type="SMART" id="SM00220">
    <property type="entry name" value="S_TKc"/>
    <property type="match status" value="1"/>
</dbReference>
<dbReference type="Gene3D" id="3.30.200.20">
    <property type="entry name" value="Phosphorylase Kinase, domain 1"/>
    <property type="match status" value="1"/>
</dbReference>
<dbReference type="OMA" id="CHVMEYC"/>
<comment type="catalytic activity">
    <reaction evidence="7">
        <text>L-threonyl-[protein] + ATP = O-phospho-L-threonyl-[protein] + ADP + H(+)</text>
        <dbReference type="Rhea" id="RHEA:46608"/>
        <dbReference type="Rhea" id="RHEA-COMP:11060"/>
        <dbReference type="Rhea" id="RHEA-COMP:11605"/>
        <dbReference type="ChEBI" id="CHEBI:15378"/>
        <dbReference type="ChEBI" id="CHEBI:30013"/>
        <dbReference type="ChEBI" id="CHEBI:30616"/>
        <dbReference type="ChEBI" id="CHEBI:61977"/>
        <dbReference type="ChEBI" id="CHEBI:456216"/>
        <dbReference type="EC" id="2.7.11.1"/>
    </reaction>
</comment>
<dbReference type="InterPro" id="IPR008271">
    <property type="entry name" value="Ser/Thr_kinase_AS"/>
</dbReference>
<evidence type="ECO:0000256" key="3">
    <source>
        <dbReference type="ARBA" id="ARBA00022679"/>
    </source>
</evidence>
<feature type="domain" description="Protein kinase" evidence="10">
    <location>
        <begin position="326"/>
        <end position="620"/>
    </location>
</feature>
<dbReference type="Proteomes" id="UP000018144">
    <property type="component" value="Unassembled WGS sequence"/>
</dbReference>
<reference evidence="11 12" key="1">
    <citation type="journal article" date="2013" name="PLoS Genet.">
        <title>The genome and development-dependent transcriptomes of Pyronema confluens: a window into fungal evolution.</title>
        <authorList>
            <person name="Traeger S."/>
            <person name="Altegoer F."/>
            <person name="Freitag M."/>
            <person name="Gabaldon T."/>
            <person name="Kempken F."/>
            <person name="Kumar A."/>
            <person name="Marcet-Houben M."/>
            <person name="Poggeler S."/>
            <person name="Stajich J.E."/>
            <person name="Nowrousian M."/>
        </authorList>
    </citation>
    <scope>NUCLEOTIDE SEQUENCE [LARGE SCALE GENOMIC DNA]</scope>
    <source>
        <strain evidence="12">CBS 100304</strain>
        <tissue evidence="11">Vegetative mycelium</tissue>
    </source>
</reference>
<dbReference type="PANTHER" id="PTHR24343:SF191">
    <property type="entry name" value="SERINE_THREONINE PROTEIN KINASE"/>
    <property type="match status" value="1"/>
</dbReference>
<evidence type="ECO:0000313" key="12">
    <source>
        <dbReference type="Proteomes" id="UP000018144"/>
    </source>
</evidence>
<evidence type="ECO:0000259" key="10">
    <source>
        <dbReference type="PROSITE" id="PS50011"/>
    </source>
</evidence>
<protein>
    <recommendedName>
        <fullName evidence="1">non-specific serine/threonine protein kinase</fullName>
        <ecNumber evidence="1">2.7.11.1</ecNumber>
    </recommendedName>
</protein>
<evidence type="ECO:0000256" key="7">
    <source>
        <dbReference type="ARBA" id="ARBA00047899"/>
    </source>
</evidence>
<dbReference type="PROSITE" id="PS50011">
    <property type="entry name" value="PROTEIN_KINASE_DOM"/>
    <property type="match status" value="1"/>
</dbReference>